<reference evidence="2" key="1">
    <citation type="journal article" date="2014" name="Int. J. Syst. Evol. Microbiol.">
        <title>Complete genome sequence of Corynebacterium casei LMG S-19264T (=DSM 44701T), isolated from a smear-ripened cheese.</title>
        <authorList>
            <consortium name="US DOE Joint Genome Institute (JGI-PGF)"/>
            <person name="Walter F."/>
            <person name="Albersmeier A."/>
            <person name="Kalinowski J."/>
            <person name="Ruckert C."/>
        </authorList>
    </citation>
    <scope>NUCLEOTIDE SEQUENCE</scope>
    <source>
        <strain evidence="2">CGMCC 1.15343</strain>
    </source>
</reference>
<protein>
    <recommendedName>
        <fullName evidence="1">HTH LytTR-type domain-containing protein</fullName>
    </recommendedName>
</protein>
<dbReference type="Pfam" id="PF04397">
    <property type="entry name" value="LytTR"/>
    <property type="match status" value="1"/>
</dbReference>
<proteinExistence type="predicted"/>
<dbReference type="RefSeq" id="WP_188627845.1">
    <property type="nucleotide sequence ID" value="NZ_BMIL01000012.1"/>
</dbReference>
<dbReference type="SMART" id="SM00850">
    <property type="entry name" value="LytTR"/>
    <property type="match status" value="1"/>
</dbReference>
<gene>
    <name evidence="2" type="ORF">GCM10011387_30940</name>
</gene>
<dbReference type="GO" id="GO:0003677">
    <property type="term" value="F:DNA binding"/>
    <property type="evidence" value="ECO:0007669"/>
    <property type="project" value="InterPro"/>
</dbReference>
<comment type="caution">
    <text evidence="2">The sequence shown here is derived from an EMBL/GenBank/DDBJ whole genome shotgun (WGS) entry which is preliminary data.</text>
</comment>
<reference evidence="2" key="2">
    <citation type="submission" date="2020-09" db="EMBL/GenBank/DDBJ databases">
        <authorList>
            <person name="Sun Q."/>
            <person name="Zhou Y."/>
        </authorList>
    </citation>
    <scope>NUCLEOTIDE SEQUENCE</scope>
    <source>
        <strain evidence="2">CGMCC 1.15343</strain>
    </source>
</reference>
<sequence length="90" mass="10976">MLKYRFHKSNYHAAEPLDQKYQQVSIPIYEYEEILKDYGFIRCHQSHLVNVRHIKSWKREYGDFLLLYDGTELPISRGKRDRVREVLNTM</sequence>
<name>A0A916UIQ8_9SPHI</name>
<dbReference type="Proteomes" id="UP000651668">
    <property type="component" value="Unassembled WGS sequence"/>
</dbReference>
<dbReference type="InterPro" id="IPR007492">
    <property type="entry name" value="LytTR_DNA-bd_dom"/>
</dbReference>
<dbReference type="PROSITE" id="PS50930">
    <property type="entry name" value="HTH_LYTTR"/>
    <property type="match status" value="1"/>
</dbReference>
<dbReference type="EMBL" id="BMIL01000012">
    <property type="protein sequence ID" value="GGC75045.1"/>
    <property type="molecule type" value="Genomic_DNA"/>
</dbReference>
<dbReference type="Gene3D" id="2.40.50.1020">
    <property type="entry name" value="LytTr DNA-binding domain"/>
    <property type="match status" value="1"/>
</dbReference>
<accession>A0A916UIQ8</accession>
<evidence type="ECO:0000313" key="2">
    <source>
        <dbReference type="EMBL" id="GGC75045.1"/>
    </source>
</evidence>
<evidence type="ECO:0000313" key="3">
    <source>
        <dbReference type="Proteomes" id="UP000651668"/>
    </source>
</evidence>
<keyword evidence="3" id="KW-1185">Reference proteome</keyword>
<evidence type="ECO:0000259" key="1">
    <source>
        <dbReference type="PROSITE" id="PS50930"/>
    </source>
</evidence>
<dbReference type="AlphaFoldDB" id="A0A916UIQ8"/>
<feature type="domain" description="HTH LytTR-type" evidence="1">
    <location>
        <begin position="27"/>
        <end position="89"/>
    </location>
</feature>
<organism evidence="2 3">
    <name type="scientific">Pedobacter quisquiliarum</name>
    <dbReference type="NCBI Taxonomy" id="1834438"/>
    <lineage>
        <taxon>Bacteria</taxon>
        <taxon>Pseudomonadati</taxon>
        <taxon>Bacteroidota</taxon>
        <taxon>Sphingobacteriia</taxon>
        <taxon>Sphingobacteriales</taxon>
        <taxon>Sphingobacteriaceae</taxon>
        <taxon>Pedobacter</taxon>
    </lineage>
</organism>